<keyword evidence="13 14" id="KW-0998">Cell outer membrane</keyword>
<evidence type="ECO:0000256" key="9">
    <source>
        <dbReference type="ARBA" id="ARBA00023065"/>
    </source>
</evidence>
<evidence type="ECO:0000256" key="6">
    <source>
        <dbReference type="ARBA" id="ARBA00022692"/>
    </source>
</evidence>
<evidence type="ECO:0000259" key="16">
    <source>
        <dbReference type="SMART" id="SM00965"/>
    </source>
</evidence>
<feature type="domain" description="Secretin/TonB short N-terminal" evidence="16">
    <location>
        <begin position="72"/>
        <end position="123"/>
    </location>
</feature>
<evidence type="ECO:0000256" key="11">
    <source>
        <dbReference type="ARBA" id="ARBA00023136"/>
    </source>
</evidence>
<dbReference type="GO" id="GO:0009279">
    <property type="term" value="C:cell outer membrane"/>
    <property type="evidence" value="ECO:0007669"/>
    <property type="project" value="UniProtKB-SubCell"/>
</dbReference>
<evidence type="ECO:0000256" key="5">
    <source>
        <dbReference type="ARBA" id="ARBA00022496"/>
    </source>
</evidence>
<dbReference type="InterPro" id="IPR012910">
    <property type="entry name" value="Plug_dom"/>
</dbReference>
<dbReference type="CDD" id="cd01347">
    <property type="entry name" value="ligand_gated_channel"/>
    <property type="match status" value="1"/>
</dbReference>
<dbReference type="NCBIfam" id="TIGR01783">
    <property type="entry name" value="TonB-siderophor"/>
    <property type="match status" value="1"/>
</dbReference>
<dbReference type="InterPro" id="IPR039426">
    <property type="entry name" value="TonB-dep_rcpt-like"/>
</dbReference>
<dbReference type="EMBL" id="LT828648">
    <property type="protein sequence ID" value="SLM50083.1"/>
    <property type="molecule type" value="Genomic_DNA"/>
</dbReference>
<dbReference type="OrthoDB" id="473897at2"/>
<name>A0A1W1IBD8_9BACT</name>
<dbReference type="Pfam" id="PF07715">
    <property type="entry name" value="Plug"/>
    <property type="match status" value="1"/>
</dbReference>
<dbReference type="GO" id="GO:0038023">
    <property type="term" value="F:signaling receptor activity"/>
    <property type="evidence" value="ECO:0007669"/>
    <property type="project" value="InterPro"/>
</dbReference>
<protein>
    <submittedName>
        <fullName evidence="17">Ferrichrome iron receptor</fullName>
    </submittedName>
</protein>
<organism evidence="17 18">
    <name type="scientific">Nitrospira japonica</name>
    <dbReference type="NCBI Taxonomy" id="1325564"/>
    <lineage>
        <taxon>Bacteria</taxon>
        <taxon>Pseudomonadati</taxon>
        <taxon>Nitrospirota</taxon>
        <taxon>Nitrospiria</taxon>
        <taxon>Nitrospirales</taxon>
        <taxon>Nitrospiraceae</taxon>
        <taxon>Nitrospira</taxon>
    </lineage>
</organism>
<dbReference type="STRING" id="1325564.NSJP_3916"/>
<evidence type="ECO:0000256" key="3">
    <source>
        <dbReference type="ARBA" id="ARBA00022448"/>
    </source>
</evidence>
<comment type="subcellular location">
    <subcellularLocation>
        <location evidence="1 14">Cell outer membrane</location>
        <topology evidence="1 14">Multi-pass membrane protein</topology>
    </subcellularLocation>
</comment>
<proteinExistence type="inferred from homology"/>
<evidence type="ECO:0000256" key="10">
    <source>
        <dbReference type="ARBA" id="ARBA00023077"/>
    </source>
</evidence>
<evidence type="ECO:0000256" key="2">
    <source>
        <dbReference type="ARBA" id="ARBA00009810"/>
    </source>
</evidence>
<gene>
    <name evidence="17" type="primary">fhuA</name>
    <name evidence="17" type="ORF">NSJP_3916</name>
</gene>
<dbReference type="InterPro" id="IPR036942">
    <property type="entry name" value="Beta-barrel_TonB_sf"/>
</dbReference>
<keyword evidence="12 17" id="KW-0675">Receptor</keyword>
<keyword evidence="6 14" id="KW-0812">Transmembrane</keyword>
<dbReference type="Gene3D" id="3.55.50.30">
    <property type="match status" value="1"/>
</dbReference>
<dbReference type="InterPro" id="IPR011662">
    <property type="entry name" value="Secretin/TonB_short_N"/>
</dbReference>
<evidence type="ECO:0000256" key="15">
    <source>
        <dbReference type="RuleBase" id="RU003357"/>
    </source>
</evidence>
<dbReference type="InterPro" id="IPR000531">
    <property type="entry name" value="Beta-barrel_TonB"/>
</dbReference>
<dbReference type="PROSITE" id="PS52016">
    <property type="entry name" value="TONB_DEPENDENT_REC_3"/>
    <property type="match status" value="1"/>
</dbReference>
<keyword evidence="11 14" id="KW-0472">Membrane</keyword>
<keyword evidence="10 15" id="KW-0798">TonB box</keyword>
<dbReference type="InterPro" id="IPR010105">
    <property type="entry name" value="TonB_sidphr_rcpt"/>
</dbReference>
<keyword evidence="18" id="KW-1185">Reference proteome</keyword>
<evidence type="ECO:0000256" key="4">
    <source>
        <dbReference type="ARBA" id="ARBA00022452"/>
    </source>
</evidence>
<keyword evidence="3 14" id="KW-0813">Transport</keyword>
<dbReference type="GO" id="GO:0015344">
    <property type="term" value="F:siderophore uptake transmembrane transporter activity"/>
    <property type="evidence" value="ECO:0007669"/>
    <property type="project" value="TreeGrafter"/>
</dbReference>
<evidence type="ECO:0000313" key="18">
    <source>
        <dbReference type="Proteomes" id="UP000192042"/>
    </source>
</evidence>
<dbReference type="PANTHER" id="PTHR32552">
    <property type="entry name" value="FERRICHROME IRON RECEPTOR-RELATED"/>
    <property type="match status" value="1"/>
</dbReference>
<dbReference type="PANTHER" id="PTHR32552:SF68">
    <property type="entry name" value="FERRICHROME OUTER MEMBRANE TRANSPORTER_PHAGE RECEPTOR"/>
    <property type="match status" value="1"/>
</dbReference>
<dbReference type="AlphaFoldDB" id="A0A1W1IBD8"/>
<reference evidence="17 18" key="1">
    <citation type="submission" date="2017-03" db="EMBL/GenBank/DDBJ databases">
        <authorList>
            <person name="Afonso C.L."/>
            <person name="Miller P.J."/>
            <person name="Scott M.A."/>
            <person name="Spackman E."/>
            <person name="Goraichik I."/>
            <person name="Dimitrov K.M."/>
            <person name="Suarez D.L."/>
            <person name="Swayne D.E."/>
        </authorList>
    </citation>
    <scope>NUCLEOTIDE SEQUENCE [LARGE SCALE GENOMIC DNA]</scope>
    <source>
        <strain evidence="17">Genome sequencing of Nitrospira japonica strain NJ11</strain>
    </source>
</reference>
<evidence type="ECO:0000256" key="7">
    <source>
        <dbReference type="ARBA" id="ARBA00022729"/>
    </source>
</evidence>
<accession>A0A1W1IBD8</accession>
<dbReference type="FunFam" id="2.40.170.20:FF:000005">
    <property type="entry name" value="TonB-dependent siderophore receptor"/>
    <property type="match status" value="1"/>
</dbReference>
<dbReference type="Proteomes" id="UP000192042">
    <property type="component" value="Chromosome I"/>
</dbReference>
<dbReference type="SUPFAM" id="SSF56935">
    <property type="entry name" value="Porins"/>
    <property type="match status" value="1"/>
</dbReference>
<sequence>MTSEKRTVRAWMRGLGWLCVMVELGVSPCVSVGAIAHAEEAQVAMSEPMYTFDIPSQPLSSAIDEFIKVTNWQVGYGADITRGVVSPGVSGRHSAREALDGMLSGTGLTYRSSSDDTVTLERATSSLVAPVVAGAAAGAAAGAVVAASAEEGTSSIAAGQKPVKVPEIFVKDVRERDNDTKSYVAQEDGTAMRTDTPIRDVPQSVQVITRKVIEEQRTFRLQNTLENVSGINATDAALSLYDNLLIRGFVATERSYFRNGLLDPFAQFIASDTYNIRRIEVLKGPAAVLYGQGDPGGIINVVTNKALSEAAYSANVTLGNFNFYRSEIDATGPLNASKTLLYRLNVAGQKANSFIDFANRDLVAVAPSVTWLMGARTALTVDFDYLRRWSNDPYGLPAEGTYLPNINGPLPRNRSVTLGNFSNLNRTSYRVGYDISHQFNDAWSIRNAYRHSIVTDDKNSLYAFPDTLDPDQRTLQRLQVLQPAINRRHADSMITNLIGHLRFLEMDHTLLTGFELRQEKTDQFMYQVGAAPPLDLYAPDYSIPPLPFTDPPNNFLATNRTAGFYMQDQIAILHNLKAVAGLRFDYVHQMNQTAATSDSSDTTAVSPRLGLVYQPIEPVSLYTSWTRGFQPSSPGSFNASGQLFNPERSTQYEVGAKIFALENRVSATLAWFHLTRQNVLTTDPSNFLFQVATGEQRSQGVELDVTARVTPGWNVIASYAYTDAEVTKDNDPQLLNKRLANVPYNKFTIWSTYHFQEGMLRGFGVGGGLFAYSDRNGSIFVDQPVMPGYIRADGAVYYNRALEHGNWLGAKGVDVAVNMRNLLNQRYVATSYNGTPQFLFGEPFTVLATVGIKF</sequence>
<evidence type="ECO:0000256" key="1">
    <source>
        <dbReference type="ARBA" id="ARBA00004571"/>
    </source>
</evidence>
<dbReference type="FunFam" id="2.170.130.10:FF:000001">
    <property type="entry name" value="Catecholate siderophore TonB-dependent receptor"/>
    <property type="match status" value="1"/>
</dbReference>
<evidence type="ECO:0000313" key="17">
    <source>
        <dbReference type="EMBL" id="SLM50083.1"/>
    </source>
</evidence>
<dbReference type="Pfam" id="PF07660">
    <property type="entry name" value="STN"/>
    <property type="match status" value="1"/>
</dbReference>
<keyword evidence="5" id="KW-0410">Iron transport</keyword>
<keyword evidence="7" id="KW-0732">Signal</keyword>
<comment type="similarity">
    <text evidence="2 14 15">Belongs to the TonB-dependent receptor family.</text>
</comment>
<dbReference type="InterPro" id="IPR037066">
    <property type="entry name" value="Plug_dom_sf"/>
</dbReference>
<evidence type="ECO:0000256" key="12">
    <source>
        <dbReference type="ARBA" id="ARBA00023170"/>
    </source>
</evidence>
<keyword evidence="8" id="KW-0408">Iron</keyword>
<dbReference type="Pfam" id="PF00593">
    <property type="entry name" value="TonB_dep_Rec_b-barrel"/>
    <property type="match status" value="1"/>
</dbReference>
<dbReference type="GO" id="GO:0015891">
    <property type="term" value="P:siderophore transport"/>
    <property type="evidence" value="ECO:0007669"/>
    <property type="project" value="InterPro"/>
</dbReference>
<dbReference type="Gene3D" id="2.170.130.10">
    <property type="entry name" value="TonB-dependent receptor, plug domain"/>
    <property type="match status" value="1"/>
</dbReference>
<evidence type="ECO:0000256" key="14">
    <source>
        <dbReference type="PROSITE-ProRule" id="PRU01360"/>
    </source>
</evidence>
<dbReference type="KEGG" id="nja:NSJP_3916"/>
<keyword evidence="9" id="KW-0406">Ion transport</keyword>
<evidence type="ECO:0000256" key="8">
    <source>
        <dbReference type="ARBA" id="ARBA00023004"/>
    </source>
</evidence>
<keyword evidence="4 14" id="KW-1134">Transmembrane beta strand</keyword>
<dbReference type="SMART" id="SM00965">
    <property type="entry name" value="STN"/>
    <property type="match status" value="1"/>
</dbReference>
<dbReference type="Gene3D" id="2.40.170.20">
    <property type="entry name" value="TonB-dependent receptor, beta-barrel domain"/>
    <property type="match status" value="1"/>
</dbReference>
<evidence type="ECO:0000256" key="13">
    <source>
        <dbReference type="ARBA" id="ARBA00023237"/>
    </source>
</evidence>